<evidence type="ECO:0000313" key="2">
    <source>
        <dbReference type="Proteomes" id="UP000580861"/>
    </source>
</evidence>
<evidence type="ECO:0008006" key="3">
    <source>
        <dbReference type="Google" id="ProtNLM"/>
    </source>
</evidence>
<name>A0A841B3T4_9PSEU</name>
<organism evidence="1 2">
    <name type="scientific">Amycolatopsis umgeniensis</name>
    <dbReference type="NCBI Taxonomy" id="336628"/>
    <lineage>
        <taxon>Bacteria</taxon>
        <taxon>Bacillati</taxon>
        <taxon>Actinomycetota</taxon>
        <taxon>Actinomycetes</taxon>
        <taxon>Pseudonocardiales</taxon>
        <taxon>Pseudonocardiaceae</taxon>
        <taxon>Amycolatopsis</taxon>
    </lineage>
</organism>
<comment type="caution">
    <text evidence="1">The sequence shown here is derived from an EMBL/GenBank/DDBJ whole genome shotgun (WGS) entry which is preliminary data.</text>
</comment>
<proteinExistence type="predicted"/>
<sequence length="216" mass="24234">MTQRDENETPVETPARRDREVLISPTGLMLPRDLSYDSWAQTGVKVARIANSSAWCLGDWLVCGQQRYPDRYQQAVALVGLEYQTLRNYAWVARRVGAAVRRAAVSFQHHSEVASLPAEAQDQWLRRAEQGKWSRNQLRAHLRQSNQDGTAQQVKPDAPRQLPKIHVRGERLAWWQAAAEQHDGDFQNWVVAALDKAAGQVLTGPAVVGPREPVAG</sequence>
<dbReference type="NCBIfam" id="NF038070">
    <property type="entry name" value="LmbU_fam_TF"/>
    <property type="match status" value="1"/>
</dbReference>
<protein>
    <recommendedName>
        <fullName evidence="3">LmbU</fullName>
    </recommendedName>
</protein>
<accession>A0A841B3T4</accession>
<dbReference type="Proteomes" id="UP000580861">
    <property type="component" value="Unassembled WGS sequence"/>
</dbReference>
<gene>
    <name evidence="1" type="ORF">HDA45_005786</name>
</gene>
<dbReference type="InterPro" id="IPR049735">
    <property type="entry name" value="NovE/LmbU-like"/>
</dbReference>
<dbReference type="EMBL" id="JACHMX010000001">
    <property type="protein sequence ID" value="MBB5855699.1"/>
    <property type="molecule type" value="Genomic_DNA"/>
</dbReference>
<dbReference type="AlphaFoldDB" id="A0A841B3T4"/>
<evidence type="ECO:0000313" key="1">
    <source>
        <dbReference type="EMBL" id="MBB5855699.1"/>
    </source>
</evidence>
<reference evidence="1 2" key="1">
    <citation type="submission" date="2020-08" db="EMBL/GenBank/DDBJ databases">
        <title>Sequencing the genomes of 1000 actinobacteria strains.</title>
        <authorList>
            <person name="Klenk H.-P."/>
        </authorList>
    </citation>
    <scope>NUCLEOTIDE SEQUENCE [LARGE SCALE GENOMIC DNA]</scope>
    <source>
        <strain evidence="1 2">DSM 45272</strain>
    </source>
</reference>
<dbReference type="RefSeq" id="WP_246480824.1">
    <property type="nucleotide sequence ID" value="NZ_JACHMX010000001.1"/>
</dbReference>
<keyword evidence="2" id="KW-1185">Reference proteome</keyword>